<accession>A0A061J4S3</accession>
<protein>
    <submittedName>
        <fullName evidence="3">Uncharacterized protein</fullName>
    </submittedName>
</protein>
<proteinExistence type="predicted"/>
<reference evidence="3 4" key="1">
    <citation type="submission" date="2013-07" db="EMBL/GenBank/DDBJ databases">
        <authorList>
            <person name="Stoco P.H."/>
            <person name="Wagner G."/>
            <person name="Gerber A."/>
            <person name="Zaha A."/>
            <person name="Thompson C."/>
            <person name="Bartholomeu D.C."/>
            <person name="Luckemeyer D.D."/>
            <person name="Bahia D."/>
            <person name="Loreto E."/>
            <person name="Prestes E.B."/>
            <person name="Lima F.M."/>
            <person name="Rodrigues-Luiz G."/>
            <person name="Vallejo G.A."/>
            <person name="Filho J.F."/>
            <person name="Monteiro K.M."/>
            <person name="Tyler K.M."/>
            <person name="de Almeida L.G."/>
            <person name="Ortiz M.F."/>
            <person name="Siervo M.A."/>
            <person name="de Moraes M.H."/>
            <person name="Cunha O.L."/>
            <person name="Mendonca-Neto R."/>
            <person name="Silva R."/>
            <person name="Teixeira S.M."/>
            <person name="Murta S.M."/>
            <person name="Sincero T.C."/>
            <person name="Mendes T.A."/>
            <person name="Urmenyi T.P."/>
            <person name="Silva V.G."/>
            <person name="da Rocha W.D."/>
            <person name="Andersson B."/>
            <person name="Romanha A.J."/>
            <person name="Steindel M."/>
            <person name="de Vasconcelos A.T."/>
            <person name="Grisard E.C."/>
        </authorList>
    </citation>
    <scope>NUCLEOTIDE SEQUENCE [LARGE SCALE GENOMIC DNA]</scope>
    <source>
        <strain evidence="3 4">SC58</strain>
    </source>
</reference>
<sequence length="198" mass="20721">MPLPPPPRPSRFVPGGREGGGADNFTAAKGPRFEVLDGSSLTQAGGNVNGASAPTGGSGLPRHDEAPSLMNAFGVNKLSDTSPSPVLPLALSVASPQVPPSSSSSPSQQVAQLRQLVQDLTAENAVLQQRMRVLMEGEAHDGAVPGLLTAPASPEETEALLLRVRRLEAALKVEAMEREALETRLQAQEQVLTRLLGR</sequence>
<dbReference type="AlphaFoldDB" id="A0A061J4S3"/>
<dbReference type="Proteomes" id="UP000031737">
    <property type="component" value="Unassembled WGS sequence"/>
</dbReference>
<organism evidence="3 4">
    <name type="scientific">Trypanosoma rangeli SC58</name>
    <dbReference type="NCBI Taxonomy" id="429131"/>
    <lineage>
        <taxon>Eukaryota</taxon>
        <taxon>Discoba</taxon>
        <taxon>Euglenozoa</taxon>
        <taxon>Kinetoplastea</taxon>
        <taxon>Metakinetoplastina</taxon>
        <taxon>Trypanosomatida</taxon>
        <taxon>Trypanosomatidae</taxon>
        <taxon>Trypanosoma</taxon>
        <taxon>Herpetosoma</taxon>
    </lineage>
</organism>
<dbReference type="OrthoDB" id="248351at2759"/>
<comment type="caution">
    <text evidence="3">The sequence shown here is derived from an EMBL/GenBank/DDBJ whole genome shotgun (WGS) entry which is preliminary data.</text>
</comment>
<evidence type="ECO:0000256" key="2">
    <source>
        <dbReference type="SAM" id="MobiDB-lite"/>
    </source>
</evidence>
<feature type="coiled-coil region" evidence="1">
    <location>
        <begin position="164"/>
        <end position="198"/>
    </location>
</feature>
<gene>
    <name evidence="3" type="ORF">TRSC58_02396</name>
</gene>
<name>A0A061J4S3_TRYRA</name>
<feature type="region of interest" description="Disordered" evidence="2">
    <location>
        <begin position="1"/>
        <end position="67"/>
    </location>
</feature>
<dbReference type="VEuPathDB" id="TriTrypDB:TRSC58_02396"/>
<evidence type="ECO:0000313" key="4">
    <source>
        <dbReference type="Proteomes" id="UP000031737"/>
    </source>
</evidence>
<dbReference type="EMBL" id="AUPL01002396">
    <property type="protein sequence ID" value="ESL09879.1"/>
    <property type="molecule type" value="Genomic_DNA"/>
</dbReference>
<evidence type="ECO:0000256" key="1">
    <source>
        <dbReference type="SAM" id="Coils"/>
    </source>
</evidence>
<keyword evidence="1" id="KW-0175">Coiled coil</keyword>
<feature type="compositionally biased region" description="Polar residues" evidence="2">
    <location>
        <begin position="39"/>
        <end position="52"/>
    </location>
</feature>
<evidence type="ECO:0000313" key="3">
    <source>
        <dbReference type="EMBL" id="ESL09879.1"/>
    </source>
</evidence>
<keyword evidence="4" id="KW-1185">Reference proteome</keyword>